<feature type="transmembrane region" description="Helical" evidence="1">
    <location>
        <begin position="21"/>
        <end position="48"/>
    </location>
</feature>
<keyword evidence="3" id="KW-1185">Reference proteome</keyword>
<feature type="transmembrane region" description="Helical" evidence="1">
    <location>
        <begin position="102"/>
        <end position="125"/>
    </location>
</feature>
<organism evidence="2 3">
    <name type="scientific">Nostoc edaphicum CCNP1411</name>
    <dbReference type="NCBI Taxonomy" id="1472755"/>
    <lineage>
        <taxon>Bacteria</taxon>
        <taxon>Bacillati</taxon>
        <taxon>Cyanobacteriota</taxon>
        <taxon>Cyanophyceae</taxon>
        <taxon>Nostocales</taxon>
        <taxon>Nostocaceae</taxon>
        <taxon>Nostoc</taxon>
    </lineage>
</organism>
<dbReference type="InterPro" id="IPR019206">
    <property type="entry name" value="DUF2085_TM"/>
</dbReference>
<evidence type="ECO:0000313" key="3">
    <source>
        <dbReference type="Proteomes" id="UP000514713"/>
    </source>
</evidence>
<keyword evidence="1" id="KW-0812">Transmembrane</keyword>
<keyword evidence="1" id="KW-0472">Membrane</keyword>
<dbReference type="AlphaFoldDB" id="A0A7D7QFY1"/>
<evidence type="ECO:0000313" key="2">
    <source>
        <dbReference type="EMBL" id="QMS92359.1"/>
    </source>
</evidence>
<dbReference type="Proteomes" id="UP000514713">
    <property type="component" value="Chromosome"/>
</dbReference>
<feature type="transmembrane region" description="Helical" evidence="1">
    <location>
        <begin position="68"/>
        <end position="90"/>
    </location>
</feature>
<name>A0A7D7QFY1_9NOSO</name>
<reference evidence="3" key="1">
    <citation type="submission" date="2020-06" db="EMBL/GenBank/DDBJ databases">
        <title>Nostoc edaphicum CCNP1411 genome.</title>
        <authorList>
            <person name="Fidor A."/>
            <person name="Grabski M."/>
            <person name="Gawor J."/>
            <person name="Gromadka R."/>
            <person name="Wegrzyn G."/>
            <person name="Mazur-Marzec H."/>
        </authorList>
    </citation>
    <scope>NUCLEOTIDE SEQUENCE [LARGE SCALE GENOMIC DNA]</scope>
    <source>
        <strain evidence="3">CCNP1411</strain>
    </source>
</reference>
<accession>A0A7D7QFY1</accession>
<keyword evidence="1" id="KW-1133">Transmembrane helix</keyword>
<dbReference type="Pfam" id="PF09858">
    <property type="entry name" value="DUF2085"/>
    <property type="match status" value="1"/>
</dbReference>
<dbReference type="KEGG" id="ned:HUN01_33990"/>
<dbReference type="EMBL" id="CP054698">
    <property type="protein sequence ID" value="QMS92359.1"/>
    <property type="molecule type" value="Genomic_DNA"/>
</dbReference>
<protein>
    <submittedName>
        <fullName evidence="2">DUF2085 domain-containing protein</fullName>
    </submittedName>
</protein>
<sequence>MTRVAFSEELQINGISLIADFLLVGMVFGPPIAPFLAASGVSLLPGIADIIYFMGNHVCPQPEMGLDLAPPFIMAVCMRCYGTVTGLLITRLLYGLTGGKGFYWLSQYGWSGAALASVLMMAYPLELAAQVFGLWNFNNYLVTPFGLITGLAWGLFTMPILHRWQGAKTSLNKL</sequence>
<gene>
    <name evidence="2" type="ORF">HUN01_33990</name>
</gene>
<evidence type="ECO:0000256" key="1">
    <source>
        <dbReference type="SAM" id="Phobius"/>
    </source>
</evidence>
<proteinExistence type="predicted"/>
<dbReference type="RefSeq" id="WP_181929851.1">
    <property type="nucleotide sequence ID" value="NZ_CP054698.1"/>
</dbReference>
<feature type="transmembrane region" description="Helical" evidence="1">
    <location>
        <begin position="137"/>
        <end position="161"/>
    </location>
</feature>